<feature type="binding site" evidence="7">
    <location>
        <position position="446"/>
    </location>
    <ligand>
        <name>substrate</name>
        <note>ligand shared between dimeric partners</note>
    </ligand>
</feature>
<evidence type="ECO:0000259" key="10">
    <source>
        <dbReference type="SMART" id="SM01350"/>
    </source>
</evidence>
<dbReference type="OrthoDB" id="9804542at2"/>
<evidence type="ECO:0000256" key="5">
    <source>
        <dbReference type="PIRNR" id="PIRNR000109"/>
    </source>
</evidence>
<feature type="active site" description="Proton donor" evidence="6">
    <location>
        <position position="189"/>
    </location>
</feature>
<dbReference type="GO" id="GO:0050661">
    <property type="term" value="F:NADP binding"/>
    <property type="evidence" value="ECO:0007669"/>
    <property type="project" value="InterPro"/>
</dbReference>
<gene>
    <name evidence="11" type="primary">gndA</name>
    <name evidence="11" type="ORF">FPZ49_27750</name>
</gene>
<evidence type="ECO:0000256" key="9">
    <source>
        <dbReference type="RuleBase" id="RU000485"/>
    </source>
</evidence>
<dbReference type="GO" id="GO:0019521">
    <property type="term" value="P:D-gluconate metabolic process"/>
    <property type="evidence" value="ECO:0007669"/>
    <property type="project" value="UniProtKB-KW"/>
</dbReference>
<dbReference type="InterPro" id="IPR006183">
    <property type="entry name" value="Pgluconate_DH"/>
</dbReference>
<feature type="binding site" description="in other chain" evidence="7">
    <location>
        <begin position="128"/>
        <end position="130"/>
    </location>
    <ligand>
        <name>substrate</name>
        <note>ligand shared between dimeric partners</note>
    </ligand>
</feature>
<feature type="binding site" description="in other chain" evidence="7">
    <location>
        <begin position="185"/>
        <end position="186"/>
    </location>
    <ligand>
        <name>substrate</name>
        <note>ligand shared between dimeric partners</note>
    </ligand>
</feature>
<protein>
    <recommendedName>
        <fullName evidence="5 9">6-phosphogluconate dehydrogenase, decarboxylating</fullName>
        <ecNumber evidence="5 9">1.1.1.44</ecNumber>
    </recommendedName>
</protein>
<dbReference type="Gene3D" id="3.40.50.720">
    <property type="entry name" value="NAD(P)-binding Rossmann-like Domain"/>
    <property type="match status" value="1"/>
</dbReference>
<reference evidence="11 12" key="1">
    <citation type="submission" date="2019-07" db="EMBL/GenBank/DDBJ databases">
        <authorList>
            <person name="Kim J."/>
        </authorList>
    </citation>
    <scope>NUCLEOTIDE SEQUENCE [LARGE SCALE GENOMIC DNA]</scope>
    <source>
        <strain evidence="11 12">JC52</strain>
    </source>
</reference>
<evidence type="ECO:0000313" key="12">
    <source>
        <dbReference type="Proteomes" id="UP000317036"/>
    </source>
</evidence>
<dbReference type="Pfam" id="PF03446">
    <property type="entry name" value="NAD_binding_2"/>
    <property type="match status" value="1"/>
</dbReference>
<feature type="binding site" description="in other chain" evidence="7">
    <location>
        <position position="190"/>
    </location>
    <ligand>
        <name>substrate</name>
        <note>ligand shared between dimeric partners</note>
    </ligand>
</feature>
<keyword evidence="4 9" id="KW-0311">Gluconate utilization</keyword>
<organism evidence="11 12">
    <name type="scientific">Paenibacillus cremeus</name>
    <dbReference type="NCBI Taxonomy" id="2163881"/>
    <lineage>
        <taxon>Bacteria</taxon>
        <taxon>Bacillati</taxon>
        <taxon>Bacillota</taxon>
        <taxon>Bacilli</taxon>
        <taxon>Bacillales</taxon>
        <taxon>Paenibacillaceae</taxon>
        <taxon>Paenibacillus</taxon>
    </lineage>
</organism>
<dbReference type="SMART" id="SM01350">
    <property type="entry name" value="6PGD"/>
    <property type="match status" value="1"/>
</dbReference>
<dbReference type="PANTHER" id="PTHR11811">
    <property type="entry name" value="6-PHOSPHOGLUCONATE DEHYDROGENASE"/>
    <property type="match status" value="1"/>
</dbReference>
<dbReference type="UniPathway" id="UPA00115">
    <property type="reaction ID" value="UER00410"/>
</dbReference>
<proteinExistence type="inferred from homology"/>
<comment type="subunit">
    <text evidence="2 5">Homodimer.</text>
</comment>
<evidence type="ECO:0000256" key="4">
    <source>
        <dbReference type="ARBA" id="ARBA00023064"/>
    </source>
</evidence>
<dbReference type="Gene3D" id="1.20.5.320">
    <property type="entry name" value="6-Phosphogluconate Dehydrogenase, domain 3"/>
    <property type="match status" value="1"/>
</dbReference>
<dbReference type="EMBL" id="VNJI01000049">
    <property type="protein sequence ID" value="TVY06754.1"/>
    <property type="molecule type" value="Genomic_DNA"/>
</dbReference>
<dbReference type="FunFam" id="3.40.50.720:FF:000007">
    <property type="entry name" value="6-phosphogluconate dehydrogenase, decarboxylating"/>
    <property type="match status" value="1"/>
</dbReference>
<dbReference type="SUPFAM" id="SSF51735">
    <property type="entry name" value="NAD(P)-binding Rossmann-fold domains"/>
    <property type="match status" value="1"/>
</dbReference>
<feature type="binding site" description="in other chain" evidence="7">
    <location>
        <position position="260"/>
    </location>
    <ligand>
        <name>substrate</name>
        <note>ligand shared between dimeric partners</note>
    </ligand>
</feature>
<dbReference type="FunFam" id="1.20.5.320:FF:000001">
    <property type="entry name" value="6-phosphogluconate dehydrogenase, decarboxylating"/>
    <property type="match status" value="1"/>
</dbReference>
<sequence length="470" mass="51925">MAKQQVGVIGLAVMGKNLALNIESRGFTVSVYNRSREKTDVLLSESQGKNLVGTYSIEEFVASLESPRKILIMVQAGHPTDDTINQLVPHLDKGDIIIDGGNAYFPDTQRRNKELEAHGLRFIGTGVSGGEEGALKGPAIMPGGQQDAYELVAPILTAISAKVNGDPCCTYIGPDGAGHYVKMVHNGIEYGDMQLICEAYQLLKDVLGVSTEELHEIFADWNKGELDSYLIEITTDIFTKYDPETGKPMVDVILDSAGQKGTGKWTSQSALDLGVPLSIITESVFSRFISAMKEERVAASKVLNGPKPAAFEGDRKAFIEAVRKALYASKICSYAQGFAQMRAASEEYNWGLEYGNIAMIFRGGCIIRARFLQNIKDAYDRNPELKNLLLDEYFKSIVENYQDAWRTVIATAVTRGVAVPAFASALAYYDSYRTERLPANLLQAQRDYFGAHTFKRVDKEGTFHFQWMND</sequence>
<comment type="pathway">
    <text evidence="5 9">Carbohydrate degradation; pentose phosphate pathway; D-ribulose 5-phosphate from D-glucose 6-phosphate (oxidative stage): step 3/3.</text>
</comment>
<keyword evidence="5 9" id="KW-0570">Pentose shunt</keyword>
<accession>A0A559K3P3</accession>
<dbReference type="PRINTS" id="PR00076">
    <property type="entry name" value="6PGDHDRGNASE"/>
</dbReference>
<dbReference type="SUPFAM" id="SSF48179">
    <property type="entry name" value="6-phosphogluconate dehydrogenase C-terminal domain-like"/>
    <property type="match status" value="1"/>
</dbReference>
<dbReference type="GO" id="GO:0006098">
    <property type="term" value="P:pentose-phosphate shunt"/>
    <property type="evidence" value="ECO:0007669"/>
    <property type="project" value="UniProtKB-UniPathway"/>
</dbReference>
<dbReference type="FunFam" id="1.10.1040.10:FF:000002">
    <property type="entry name" value="6-phosphogluconate dehydrogenase, decarboxylating"/>
    <property type="match status" value="1"/>
</dbReference>
<dbReference type="InterPro" id="IPR006184">
    <property type="entry name" value="6PGdom_BS"/>
</dbReference>
<feature type="domain" description="6-phosphogluconate dehydrogenase C-terminal" evidence="10">
    <location>
        <begin position="178"/>
        <end position="468"/>
    </location>
</feature>
<dbReference type="Gene3D" id="1.10.1040.10">
    <property type="entry name" value="N-(1-d-carboxylethyl)-l-norvaline Dehydrogenase, domain 2"/>
    <property type="match status" value="1"/>
</dbReference>
<name>A0A559K3P3_9BACL</name>
<dbReference type="AlphaFoldDB" id="A0A559K3P3"/>
<feature type="binding site" evidence="8">
    <location>
        <begin position="10"/>
        <end position="15"/>
    </location>
    <ligand>
        <name>NADP(+)</name>
        <dbReference type="ChEBI" id="CHEBI:58349"/>
    </ligand>
</feature>
<keyword evidence="5 9" id="KW-0521">NADP</keyword>
<comment type="similarity">
    <text evidence="1 5 9">Belongs to the 6-phosphogluconate dehydrogenase family.</text>
</comment>
<comment type="catalytic activity">
    <reaction evidence="5 9">
        <text>6-phospho-D-gluconate + NADP(+) = D-ribulose 5-phosphate + CO2 + NADPH</text>
        <dbReference type="Rhea" id="RHEA:10116"/>
        <dbReference type="ChEBI" id="CHEBI:16526"/>
        <dbReference type="ChEBI" id="CHEBI:57783"/>
        <dbReference type="ChEBI" id="CHEBI:58121"/>
        <dbReference type="ChEBI" id="CHEBI:58349"/>
        <dbReference type="ChEBI" id="CHEBI:58759"/>
        <dbReference type="EC" id="1.1.1.44"/>
    </reaction>
</comment>
<feature type="binding site" evidence="7">
    <location>
        <position position="452"/>
    </location>
    <ligand>
        <name>substrate</name>
        <note>ligand shared between dimeric partners</note>
    </ligand>
</feature>
<feature type="binding site" description="in other chain" evidence="7">
    <location>
        <position position="102"/>
    </location>
    <ligand>
        <name>substrate</name>
        <note>ligand shared between dimeric partners</note>
    </ligand>
</feature>
<dbReference type="Pfam" id="PF00393">
    <property type="entry name" value="6PGD"/>
    <property type="match status" value="1"/>
</dbReference>
<keyword evidence="3 5" id="KW-0560">Oxidoreductase</keyword>
<evidence type="ECO:0000256" key="6">
    <source>
        <dbReference type="PIRSR" id="PIRSR000109-1"/>
    </source>
</evidence>
<dbReference type="Proteomes" id="UP000317036">
    <property type="component" value="Unassembled WGS sequence"/>
</dbReference>
<keyword evidence="12" id="KW-1185">Reference proteome</keyword>
<feature type="binding site" evidence="8">
    <location>
        <position position="102"/>
    </location>
    <ligand>
        <name>NADP(+)</name>
        <dbReference type="ChEBI" id="CHEBI:58349"/>
    </ligand>
</feature>
<dbReference type="InterPro" id="IPR006115">
    <property type="entry name" value="6PGDH_NADP-bd"/>
</dbReference>
<dbReference type="PROSITE" id="PS00461">
    <property type="entry name" value="6PGD"/>
    <property type="match status" value="1"/>
</dbReference>
<evidence type="ECO:0000256" key="3">
    <source>
        <dbReference type="ARBA" id="ARBA00023002"/>
    </source>
</evidence>
<feature type="binding site" description="in other chain" evidence="7">
    <location>
        <position position="287"/>
    </location>
    <ligand>
        <name>substrate</name>
        <note>ligand shared between dimeric partners</note>
    </ligand>
</feature>
<dbReference type="RefSeq" id="WP_144853281.1">
    <property type="nucleotide sequence ID" value="NZ_VNJI01000049.1"/>
</dbReference>
<dbReference type="GO" id="GO:0004616">
    <property type="term" value="F:phosphogluconate dehydrogenase (decarboxylating) activity"/>
    <property type="evidence" value="ECO:0007669"/>
    <property type="project" value="UniProtKB-EC"/>
</dbReference>
<evidence type="ECO:0000256" key="8">
    <source>
        <dbReference type="PIRSR" id="PIRSR000109-3"/>
    </source>
</evidence>
<dbReference type="InterPro" id="IPR013328">
    <property type="entry name" value="6PGD_dom2"/>
</dbReference>
<dbReference type="InterPro" id="IPR006114">
    <property type="entry name" value="6PGDH_C"/>
</dbReference>
<dbReference type="PIRSF" id="PIRSF000109">
    <property type="entry name" value="6PGD"/>
    <property type="match status" value="1"/>
</dbReference>
<comment type="caution">
    <text evidence="11">The sequence shown here is derived from an EMBL/GenBank/DDBJ whole genome shotgun (WGS) entry which is preliminary data.</text>
</comment>
<feature type="binding site" evidence="8">
    <location>
        <begin position="74"/>
        <end position="76"/>
    </location>
    <ligand>
        <name>NADP(+)</name>
        <dbReference type="ChEBI" id="CHEBI:58349"/>
    </ligand>
</feature>
<dbReference type="NCBIfam" id="NF006765">
    <property type="entry name" value="PRK09287.1"/>
    <property type="match status" value="1"/>
</dbReference>
<dbReference type="InterPro" id="IPR006113">
    <property type="entry name" value="6PGDH_Gnd/GntZ"/>
</dbReference>
<dbReference type="NCBIfam" id="TIGR00873">
    <property type="entry name" value="gnd"/>
    <property type="match status" value="1"/>
</dbReference>
<comment type="function">
    <text evidence="5">Catalyzes the oxidative decarboxylation of 6-phosphogluconate to ribulose 5-phosphate and CO(2), with concomitant reduction of NADP to NADPH.</text>
</comment>
<evidence type="ECO:0000256" key="7">
    <source>
        <dbReference type="PIRSR" id="PIRSR000109-2"/>
    </source>
</evidence>
<evidence type="ECO:0000256" key="2">
    <source>
        <dbReference type="ARBA" id="ARBA00011738"/>
    </source>
</evidence>
<dbReference type="EC" id="1.1.1.44" evidence="5 9"/>
<feature type="binding site" evidence="8">
    <location>
        <begin position="33"/>
        <end position="35"/>
    </location>
    <ligand>
        <name>NADP(+)</name>
        <dbReference type="ChEBI" id="CHEBI:58349"/>
    </ligand>
</feature>
<evidence type="ECO:0000313" key="11">
    <source>
        <dbReference type="EMBL" id="TVY06754.1"/>
    </source>
</evidence>
<dbReference type="InterPro" id="IPR008927">
    <property type="entry name" value="6-PGluconate_DH-like_C_sf"/>
</dbReference>
<dbReference type="InterPro" id="IPR036291">
    <property type="entry name" value="NAD(P)-bd_dom_sf"/>
</dbReference>
<evidence type="ECO:0000256" key="1">
    <source>
        <dbReference type="ARBA" id="ARBA00008419"/>
    </source>
</evidence>
<feature type="active site" description="Proton acceptor" evidence="6">
    <location>
        <position position="182"/>
    </location>
</feature>